<gene>
    <name evidence="1" type="ORF">PFRI_36980</name>
</gene>
<dbReference type="Proteomes" id="UP000184514">
    <property type="component" value="Unassembled WGS sequence"/>
</dbReference>
<accession>A0A1L9NSE3</accession>
<evidence type="ECO:0008006" key="3">
    <source>
        <dbReference type="Google" id="ProtNLM"/>
    </source>
</evidence>
<evidence type="ECO:0000313" key="2">
    <source>
        <dbReference type="Proteomes" id="UP000184514"/>
    </source>
</evidence>
<protein>
    <recommendedName>
        <fullName evidence="3">Sulfotransferase family protein</fullName>
    </recommendedName>
</protein>
<name>A0A1L9NSE3_9RHOB</name>
<evidence type="ECO:0000313" key="1">
    <source>
        <dbReference type="EMBL" id="OJI92103.1"/>
    </source>
</evidence>
<comment type="caution">
    <text evidence="1">The sequence shown here is derived from an EMBL/GenBank/DDBJ whole genome shotgun (WGS) entry which is preliminary data.</text>
</comment>
<dbReference type="STRING" id="696762.PFRI_36980"/>
<keyword evidence="2" id="KW-1185">Reference proteome</keyword>
<dbReference type="EMBL" id="MLCB01000201">
    <property type="protein sequence ID" value="OJI92103.1"/>
    <property type="molecule type" value="Genomic_DNA"/>
</dbReference>
<organism evidence="1 2">
    <name type="scientific">Planktotalea frisia</name>
    <dbReference type="NCBI Taxonomy" id="696762"/>
    <lineage>
        <taxon>Bacteria</taxon>
        <taxon>Pseudomonadati</taxon>
        <taxon>Pseudomonadota</taxon>
        <taxon>Alphaproteobacteria</taxon>
        <taxon>Rhodobacterales</taxon>
        <taxon>Paracoccaceae</taxon>
        <taxon>Planktotalea</taxon>
    </lineage>
</organism>
<sequence>MKQQKVRGLDVILQIGAHRTASTSFQTYLRQNGTALAQMDIGSWGPYRLRKGLFHGIVPNPALGIGPEHLARAKGKIAMHLDRSAQKGLKHLLVSEENMLGKMRHNFFEQALYPAAGERLARFVGAFDGSVKALHISLRCPSTYWTSALSFCIPRGVRVPREKRITALAQSPRTWRDVITDIAAATPDTSIFVSTYEQHASAPQTLLSYLLGHAAPRPKSPIWRNRRPSLPELKRLPLGMNERAQLEAHIHDNRWEPFTPAQRAAFQESYADDLFWLRAGADGLAHLLEDPKPQETGYPAKLGFAHKGHEHDARYRLASPR</sequence>
<reference evidence="1 2" key="1">
    <citation type="submission" date="2016-10" db="EMBL/GenBank/DDBJ databases">
        <title>Genome sequence of Planktotalea frisia SH6-1.</title>
        <authorList>
            <person name="Poehlein A."/>
            <person name="Bakenhus I."/>
            <person name="Voget S."/>
            <person name="Brinkhoff T."/>
            <person name="Simon M."/>
        </authorList>
    </citation>
    <scope>NUCLEOTIDE SEQUENCE [LARGE SCALE GENOMIC DNA]</scope>
    <source>
        <strain evidence="1 2">SH6-1</strain>
    </source>
</reference>
<dbReference type="AlphaFoldDB" id="A0A1L9NSE3"/>
<proteinExistence type="predicted"/>